<dbReference type="EMBL" id="PQXN01000001">
    <property type="protein sequence ID" value="TGO65796.1"/>
    <property type="molecule type" value="Genomic_DNA"/>
</dbReference>
<dbReference type="Proteomes" id="UP000297527">
    <property type="component" value="Unassembled WGS sequence"/>
</dbReference>
<sequence>MDKDKAEDLTGGFQGGSLAWLVVWGYEKECNEVRADYIYANHEPPECQSETSTIVERKYQSQEKLNVEDAREVTNIEISMPLFKFDRHLVASELGLYNSPIASGNSVPRIP</sequence>
<accession>A0A4Z1IWP5</accession>
<evidence type="ECO:0000313" key="2">
    <source>
        <dbReference type="Proteomes" id="UP000297527"/>
    </source>
</evidence>
<protein>
    <submittedName>
        <fullName evidence="1">Uncharacterized protein</fullName>
    </submittedName>
</protein>
<gene>
    <name evidence="1" type="ORF">BCON_0001g01140</name>
</gene>
<keyword evidence="2" id="KW-1185">Reference proteome</keyword>
<reference evidence="1 2" key="1">
    <citation type="submission" date="2017-12" db="EMBL/GenBank/DDBJ databases">
        <title>Comparative genomics of Botrytis spp.</title>
        <authorList>
            <person name="Valero-Jimenez C.A."/>
            <person name="Tapia P."/>
            <person name="Veloso J."/>
            <person name="Silva-Moreno E."/>
            <person name="Staats M."/>
            <person name="Valdes J.H."/>
            <person name="Van Kan J.A.L."/>
        </authorList>
    </citation>
    <scope>NUCLEOTIDE SEQUENCE [LARGE SCALE GENOMIC DNA]</scope>
    <source>
        <strain evidence="1 2">MUCL11595</strain>
    </source>
</reference>
<proteinExistence type="predicted"/>
<dbReference type="AlphaFoldDB" id="A0A4Z1IWP5"/>
<comment type="caution">
    <text evidence="1">The sequence shown here is derived from an EMBL/GenBank/DDBJ whole genome shotgun (WGS) entry which is preliminary data.</text>
</comment>
<evidence type="ECO:0000313" key="1">
    <source>
        <dbReference type="EMBL" id="TGO65796.1"/>
    </source>
</evidence>
<name>A0A4Z1IWP5_9HELO</name>
<organism evidence="1 2">
    <name type="scientific">Botryotinia convoluta</name>
    <dbReference type="NCBI Taxonomy" id="54673"/>
    <lineage>
        <taxon>Eukaryota</taxon>
        <taxon>Fungi</taxon>
        <taxon>Dikarya</taxon>
        <taxon>Ascomycota</taxon>
        <taxon>Pezizomycotina</taxon>
        <taxon>Leotiomycetes</taxon>
        <taxon>Helotiales</taxon>
        <taxon>Sclerotiniaceae</taxon>
        <taxon>Botryotinia</taxon>
    </lineage>
</organism>